<protein>
    <submittedName>
        <fullName evidence="3">2OG-Fe(II) oxygenase superfamily, putative</fullName>
    </submittedName>
</protein>
<proteinExistence type="predicted"/>
<evidence type="ECO:0000313" key="4">
    <source>
        <dbReference type="Proteomes" id="UP000515908"/>
    </source>
</evidence>
<evidence type="ECO:0000259" key="2">
    <source>
        <dbReference type="Pfam" id="PF13532"/>
    </source>
</evidence>
<dbReference type="AlphaFoldDB" id="A0A7G2C478"/>
<dbReference type="Proteomes" id="UP000515908">
    <property type="component" value="Chromosome 03"/>
</dbReference>
<dbReference type="GO" id="GO:0032451">
    <property type="term" value="F:demethylase activity"/>
    <property type="evidence" value="ECO:0007669"/>
    <property type="project" value="TreeGrafter"/>
</dbReference>
<dbReference type="Pfam" id="PF13532">
    <property type="entry name" value="2OG-FeII_Oxy_2"/>
    <property type="match status" value="1"/>
</dbReference>
<dbReference type="GO" id="GO:0016491">
    <property type="term" value="F:oxidoreductase activity"/>
    <property type="evidence" value="ECO:0007669"/>
    <property type="project" value="TreeGrafter"/>
</dbReference>
<dbReference type="SUPFAM" id="SSF51197">
    <property type="entry name" value="Clavaminate synthase-like"/>
    <property type="match status" value="1"/>
</dbReference>
<organism evidence="3 4">
    <name type="scientific">Angomonas deanei</name>
    <dbReference type="NCBI Taxonomy" id="59799"/>
    <lineage>
        <taxon>Eukaryota</taxon>
        <taxon>Discoba</taxon>
        <taxon>Euglenozoa</taxon>
        <taxon>Kinetoplastea</taxon>
        <taxon>Metakinetoplastina</taxon>
        <taxon>Trypanosomatida</taxon>
        <taxon>Trypanosomatidae</taxon>
        <taxon>Strigomonadinae</taxon>
        <taxon>Angomonas</taxon>
    </lineage>
</organism>
<evidence type="ECO:0000256" key="1">
    <source>
        <dbReference type="SAM" id="MobiDB-lite"/>
    </source>
</evidence>
<feature type="region of interest" description="Disordered" evidence="1">
    <location>
        <begin position="127"/>
        <end position="151"/>
    </location>
</feature>
<feature type="domain" description="Alpha-ketoglutarate-dependent dioxygenase AlkB-like" evidence="2">
    <location>
        <begin position="139"/>
        <end position="273"/>
    </location>
</feature>
<gene>
    <name evidence="3" type="ORF">ADEAN_000177000</name>
</gene>
<dbReference type="InterPro" id="IPR027450">
    <property type="entry name" value="AlkB-like"/>
</dbReference>
<dbReference type="VEuPathDB" id="TriTrypDB:ADEAN_000177000"/>
<dbReference type="PANTHER" id="PTHR12463:SF1">
    <property type="entry name" value="2-OXOGLUTARATE AND FE-DEPENDENT OXYGENASE FAMILY PROTEIN"/>
    <property type="match status" value="1"/>
</dbReference>
<dbReference type="Gene3D" id="2.60.120.590">
    <property type="entry name" value="Alpha-ketoglutarate-dependent dioxygenase AlkB-like"/>
    <property type="match status" value="1"/>
</dbReference>
<dbReference type="InterPro" id="IPR037151">
    <property type="entry name" value="AlkB-like_sf"/>
</dbReference>
<name>A0A7G2C478_9TRYP</name>
<dbReference type="InterPro" id="IPR032857">
    <property type="entry name" value="ALKBH4"/>
</dbReference>
<dbReference type="PANTHER" id="PTHR12463">
    <property type="entry name" value="OXYGENASE-RELATED"/>
    <property type="match status" value="1"/>
</dbReference>
<reference evidence="3 4" key="1">
    <citation type="submission" date="2020-08" db="EMBL/GenBank/DDBJ databases">
        <authorList>
            <person name="Newling K."/>
            <person name="Davey J."/>
            <person name="Forrester S."/>
        </authorList>
    </citation>
    <scope>NUCLEOTIDE SEQUENCE [LARGE SCALE GENOMIC DNA]</scope>
    <source>
        <strain evidence="4">Crithidia deanei Carvalho (ATCC PRA-265)</strain>
    </source>
</reference>
<accession>A0A7G2C478</accession>
<dbReference type="GO" id="GO:0070988">
    <property type="term" value="P:demethylation"/>
    <property type="evidence" value="ECO:0007669"/>
    <property type="project" value="InterPro"/>
</dbReference>
<keyword evidence="4" id="KW-1185">Reference proteome</keyword>
<sequence>MEEKACTCTGIRFCALCADSARVREVFENKELLRSADAVIANQSQKDRSSSYSFALLNKSKYALCAECGATFKLRDHPFRACAEHAGMEQEPKRIGGLHVMENIVTPDMEQSLLDFFDNTPEPFGGWKVSQSGRRKQDYGPKRNFKKKKVKPSDIPHMPLVFKKLFADVSQAVSGPTGKPFDTVEVSVLEYTTERMSNFDPHVDDTWLWGDRIVGLNLLEDCIMTFVDAEGDALDVCLPRRCLFIMSGESRYTWMHGIRPESILNRRVSMTMRELSDELLSDTEAATMIKEAAHSFI</sequence>
<dbReference type="EMBL" id="LR877147">
    <property type="protein sequence ID" value="CAD2214325.1"/>
    <property type="molecule type" value="Genomic_DNA"/>
</dbReference>
<evidence type="ECO:0000313" key="3">
    <source>
        <dbReference type="EMBL" id="CAD2214325.1"/>
    </source>
</evidence>